<dbReference type="GO" id="GO:0004029">
    <property type="term" value="F:aldehyde dehydrogenase (NAD+) activity"/>
    <property type="evidence" value="ECO:0007669"/>
    <property type="project" value="TreeGrafter"/>
</dbReference>
<evidence type="ECO:0000259" key="6">
    <source>
        <dbReference type="Pfam" id="PF00171"/>
    </source>
</evidence>
<comment type="similarity">
    <text evidence="1 5">Belongs to the aldehyde dehydrogenase family.</text>
</comment>
<dbReference type="PROSITE" id="PS00687">
    <property type="entry name" value="ALDEHYDE_DEHYDR_GLU"/>
    <property type="match status" value="1"/>
</dbReference>
<keyword evidence="2 5" id="KW-0560">Oxidoreductase</keyword>
<dbReference type="OMA" id="TKAVWIT"/>
<dbReference type="Gene3D" id="3.40.309.10">
    <property type="entry name" value="Aldehyde Dehydrogenase, Chain A, domain 2"/>
    <property type="match status" value="1"/>
</dbReference>
<accession>A0AA91PY63</accession>
<evidence type="ECO:0000256" key="3">
    <source>
        <dbReference type="ARBA" id="ARBA00023027"/>
    </source>
</evidence>
<dbReference type="Pfam" id="PF00171">
    <property type="entry name" value="Aldedh"/>
    <property type="match status" value="1"/>
</dbReference>
<dbReference type="PANTHER" id="PTHR43720:SF2">
    <property type="entry name" value="2-AMINOMUCONIC SEMIALDEHYDE DEHYDROGENASE"/>
    <property type="match status" value="1"/>
</dbReference>
<evidence type="ECO:0000313" key="8">
    <source>
        <dbReference type="Proteomes" id="UP000195602"/>
    </source>
</evidence>
<organism evidence="7 8">
    <name type="scientific">Clavispora lusitaniae</name>
    <name type="common">Candida lusitaniae</name>
    <dbReference type="NCBI Taxonomy" id="36911"/>
    <lineage>
        <taxon>Eukaryota</taxon>
        <taxon>Fungi</taxon>
        <taxon>Dikarya</taxon>
        <taxon>Ascomycota</taxon>
        <taxon>Saccharomycotina</taxon>
        <taxon>Pichiomycetes</taxon>
        <taxon>Metschnikowiaceae</taxon>
        <taxon>Clavispora</taxon>
    </lineage>
</organism>
<dbReference type="EMBL" id="LYUB02000012">
    <property type="protein sequence ID" value="OVF07675.1"/>
    <property type="molecule type" value="Genomic_DNA"/>
</dbReference>
<dbReference type="InterPro" id="IPR016161">
    <property type="entry name" value="Ald_DH/histidinol_DH"/>
</dbReference>
<gene>
    <name evidence="7" type="ORF">A9F13_12g02299</name>
</gene>
<evidence type="ECO:0000256" key="2">
    <source>
        <dbReference type="ARBA" id="ARBA00023002"/>
    </source>
</evidence>
<feature type="domain" description="Aldehyde dehydrogenase" evidence="6">
    <location>
        <begin position="29"/>
        <end position="495"/>
    </location>
</feature>
<keyword evidence="3" id="KW-0520">NAD</keyword>
<evidence type="ECO:0000313" key="7">
    <source>
        <dbReference type="EMBL" id="OVF07675.1"/>
    </source>
</evidence>
<dbReference type="SUPFAM" id="SSF53720">
    <property type="entry name" value="ALDH-like"/>
    <property type="match status" value="1"/>
</dbReference>
<evidence type="ECO:0000256" key="5">
    <source>
        <dbReference type="RuleBase" id="RU003345"/>
    </source>
</evidence>
<dbReference type="GO" id="GO:0046394">
    <property type="term" value="P:carboxylic acid biosynthetic process"/>
    <property type="evidence" value="ECO:0007669"/>
    <property type="project" value="UniProtKB-ARBA"/>
</dbReference>
<dbReference type="FunFam" id="3.40.309.10:FF:000012">
    <property type="entry name" value="Betaine aldehyde dehydrogenase"/>
    <property type="match status" value="1"/>
</dbReference>
<feature type="active site" evidence="4">
    <location>
        <position position="267"/>
    </location>
</feature>
<dbReference type="InterPro" id="IPR016163">
    <property type="entry name" value="Ald_DH_C"/>
</dbReference>
<dbReference type="FunFam" id="3.40.605.10:FF:000001">
    <property type="entry name" value="Aldehyde dehydrogenase 1"/>
    <property type="match status" value="1"/>
</dbReference>
<dbReference type="Gene3D" id="3.40.605.10">
    <property type="entry name" value="Aldehyde Dehydrogenase, Chain A, domain 1"/>
    <property type="match status" value="1"/>
</dbReference>
<dbReference type="InterPro" id="IPR029510">
    <property type="entry name" value="Ald_DH_CS_GLU"/>
</dbReference>
<dbReference type="FunFam" id="3.40.605.10:FF:000026">
    <property type="entry name" value="Aldehyde dehydrogenase, putative"/>
    <property type="match status" value="1"/>
</dbReference>
<dbReference type="InterPro" id="IPR016162">
    <property type="entry name" value="Ald_DH_N"/>
</dbReference>
<name>A0AA91PY63_CLALS</name>
<evidence type="ECO:0000256" key="4">
    <source>
        <dbReference type="PROSITE-ProRule" id="PRU10007"/>
    </source>
</evidence>
<evidence type="ECO:0000256" key="1">
    <source>
        <dbReference type="ARBA" id="ARBA00009986"/>
    </source>
</evidence>
<proteinExistence type="inferred from homology"/>
<dbReference type="AlphaFoldDB" id="A0AA91PY63"/>
<dbReference type="PANTHER" id="PTHR43720">
    <property type="entry name" value="2-AMINOMUCONIC SEMIALDEHYDE DEHYDROGENASE"/>
    <property type="match status" value="1"/>
</dbReference>
<reference evidence="7 8" key="1">
    <citation type="submission" date="2017-04" db="EMBL/GenBank/DDBJ databases">
        <title>Draft genome of the yeast Clavispora lusitaniae type strain CBS 6936.</title>
        <authorList>
            <person name="Durrens P."/>
            <person name="Klopp C."/>
            <person name="Biteau N."/>
            <person name="Fitton-Ouhabi V."/>
            <person name="Dementhon K."/>
            <person name="Accoceberry I."/>
            <person name="Sherman D.J."/>
            <person name="Noel T."/>
        </authorList>
    </citation>
    <scope>NUCLEOTIDE SEQUENCE [LARGE SCALE GENOMIC DNA]</scope>
    <source>
        <strain evidence="7 8">CBS 6936</strain>
    </source>
</reference>
<dbReference type="GO" id="GO:0006598">
    <property type="term" value="P:polyamine catabolic process"/>
    <property type="evidence" value="ECO:0007669"/>
    <property type="project" value="TreeGrafter"/>
</dbReference>
<protein>
    <submittedName>
        <fullName evidence="7">Aldehyde dehydrogenase [NAD(P)+]</fullName>
    </submittedName>
</protein>
<comment type="caution">
    <text evidence="7">The sequence shown here is derived from an EMBL/GenBank/DDBJ whole genome shotgun (WGS) entry which is preliminary data.</text>
</comment>
<dbReference type="Proteomes" id="UP000195602">
    <property type="component" value="Unassembled WGS sequence"/>
</dbReference>
<sequence>MSLPLNIDITLPDGNKYTQPTGLFIDNEFVKSISGETLDSYNPSTGEVNCSVYAADEKDVDVAVAAAAKAFKSWKKTTGVERGRLLNKLADLMEDPEELELLTSLEAWDSGKTKVLNANGDVVETINVFRYYAGWADKIQGRVIYNDPKKLAYTVHEPYGVCGQIIPWNYPMLMAAWKFAPALAAGNTVVMKTSEVTPLSILYFATLFKKAGFPPGVVNVISGYGATAGKALASHKDVRKIAFTGSTATGKIIQQLATSNLKAVTLECGGKSPFIIRADADLEQAVKWAAVGIMSNQGQICTSTSRIYVHESVYEKFLTDFAAHVTEEYPQGDMFTTHAVVGPQVSKVHQEKILSYIELGKKEGARVVLGGEAHLEGDFAKGYYVKPTIFADVKPHYRIVKEEIFGPVVCVAKFSTDEEAIELANDTEYGLGAAIFTQDITVAHTMAQDLESGQIWINSSNDSDVHIPFGGVKMSGIGRELGEYGLTVYTEAKAVHVNLGSRL</sequence>
<dbReference type="KEGG" id="clus:A9F13_12g02299"/>
<dbReference type="InterPro" id="IPR015590">
    <property type="entry name" value="Aldehyde_DH_dom"/>
</dbReference>